<dbReference type="EMBL" id="SSTE01019118">
    <property type="protein sequence ID" value="KAA0036913.1"/>
    <property type="molecule type" value="Genomic_DNA"/>
</dbReference>
<organism evidence="2 3">
    <name type="scientific">Cucumis melo var. makuwa</name>
    <name type="common">Oriental melon</name>
    <dbReference type="NCBI Taxonomy" id="1194695"/>
    <lineage>
        <taxon>Eukaryota</taxon>
        <taxon>Viridiplantae</taxon>
        <taxon>Streptophyta</taxon>
        <taxon>Embryophyta</taxon>
        <taxon>Tracheophyta</taxon>
        <taxon>Spermatophyta</taxon>
        <taxon>Magnoliopsida</taxon>
        <taxon>eudicotyledons</taxon>
        <taxon>Gunneridae</taxon>
        <taxon>Pentapetalae</taxon>
        <taxon>rosids</taxon>
        <taxon>fabids</taxon>
        <taxon>Cucurbitales</taxon>
        <taxon>Cucurbitaceae</taxon>
        <taxon>Benincaseae</taxon>
        <taxon>Cucumis</taxon>
    </lineage>
</organism>
<sequence>MSGQEEEGTRTSSREEVEEQSANSSFPLTGARSSSPIVKAGNASRGSKNIDSGANYTIGSSKKRGSGAPRKGLREIEVEILIGLPQEHGYHPSRRSENK</sequence>
<evidence type="ECO:0000313" key="2">
    <source>
        <dbReference type="EMBL" id="KAA0036913.1"/>
    </source>
</evidence>
<evidence type="ECO:0000256" key="1">
    <source>
        <dbReference type="SAM" id="MobiDB-lite"/>
    </source>
</evidence>
<evidence type="ECO:0000313" key="3">
    <source>
        <dbReference type="Proteomes" id="UP000321393"/>
    </source>
</evidence>
<accession>A0A5A7T1U6</accession>
<comment type="caution">
    <text evidence="2">The sequence shown here is derived from an EMBL/GenBank/DDBJ whole genome shotgun (WGS) entry which is preliminary data.</text>
</comment>
<feature type="compositionally biased region" description="Polar residues" evidence="1">
    <location>
        <begin position="44"/>
        <end position="60"/>
    </location>
</feature>
<feature type="region of interest" description="Disordered" evidence="1">
    <location>
        <begin position="1"/>
        <end position="71"/>
    </location>
</feature>
<name>A0A5A7T1U6_CUCMM</name>
<feature type="compositionally biased region" description="Polar residues" evidence="1">
    <location>
        <begin position="20"/>
        <end position="36"/>
    </location>
</feature>
<gene>
    <name evidence="2" type="ORF">E6C27_scaffold45861G00020</name>
</gene>
<reference evidence="2 3" key="1">
    <citation type="submission" date="2019-08" db="EMBL/GenBank/DDBJ databases">
        <title>Draft genome sequences of two oriental melons (Cucumis melo L. var makuwa).</title>
        <authorList>
            <person name="Kwon S.-Y."/>
        </authorList>
    </citation>
    <scope>NUCLEOTIDE SEQUENCE [LARGE SCALE GENOMIC DNA]</scope>
    <source>
        <strain evidence="3">cv. SW 3</strain>
        <tissue evidence="2">Leaf</tissue>
    </source>
</reference>
<dbReference type="Proteomes" id="UP000321393">
    <property type="component" value="Unassembled WGS sequence"/>
</dbReference>
<dbReference type="AlphaFoldDB" id="A0A5A7T1U6"/>
<protein>
    <submittedName>
        <fullName evidence="2">Uncharacterized protein</fullName>
    </submittedName>
</protein>
<proteinExistence type="predicted"/>